<evidence type="ECO:0000256" key="8">
    <source>
        <dbReference type="ARBA" id="ARBA00023027"/>
    </source>
</evidence>
<protein>
    <recommendedName>
        <fullName evidence="10">Probable nicotinate-nucleotide adenylyltransferase</fullName>
        <ecNumber evidence="10">2.7.7.18</ecNumber>
    </recommendedName>
    <alternativeName>
        <fullName evidence="10">Deamido-NAD(+) diphosphorylase</fullName>
    </alternativeName>
    <alternativeName>
        <fullName evidence="10">Deamido-NAD(+) pyrophosphorylase</fullName>
    </alternativeName>
    <alternativeName>
        <fullName evidence="10">Nicotinate mononucleotide adenylyltransferase</fullName>
        <shortName evidence="10">NaMN adenylyltransferase</shortName>
    </alternativeName>
</protein>
<dbReference type="EMBL" id="JAGGKC010000016">
    <property type="protein sequence ID" value="MBP1919565.1"/>
    <property type="molecule type" value="Genomic_DNA"/>
</dbReference>
<evidence type="ECO:0000256" key="5">
    <source>
        <dbReference type="ARBA" id="ARBA00022695"/>
    </source>
</evidence>
<keyword evidence="4 10" id="KW-0808">Transferase</keyword>
<dbReference type="SUPFAM" id="SSF52374">
    <property type="entry name" value="Nucleotidylyl transferase"/>
    <property type="match status" value="1"/>
</dbReference>
<dbReference type="Gene3D" id="3.40.50.620">
    <property type="entry name" value="HUPs"/>
    <property type="match status" value="1"/>
</dbReference>
<comment type="pathway">
    <text evidence="2 10">Cofactor biosynthesis; NAD(+) biosynthesis; deamido-NAD(+) from nicotinate D-ribonucleotide: step 1/1.</text>
</comment>
<dbReference type="NCBIfam" id="TIGR00125">
    <property type="entry name" value="cyt_tran_rel"/>
    <property type="match status" value="1"/>
</dbReference>
<dbReference type="EC" id="2.7.7.18" evidence="10"/>
<sequence>MKTGVLGGTFNPVHNGHIYMAVEAIEVLGLDRLIVMPNYIPPHKKAEERNPDHILDMLELAFLGIEKIIVSDYEILKEDVSYTYLTMEHLKDMYPLDELFFIIGEDSFIEFSKWREPGRILAASKLAVFERRFYPHEMRKNALDFVRSLGHEPELLDSLILEISSSDVRRRVSEGRSIRFMVPEKVERYILDNSLYGGRDVDRIGD</sequence>
<dbReference type="InterPro" id="IPR005248">
    <property type="entry name" value="NadD/NMNAT"/>
</dbReference>
<keyword evidence="3 10" id="KW-0662">Pyridine nucleotide biosynthesis</keyword>
<evidence type="ECO:0000256" key="7">
    <source>
        <dbReference type="ARBA" id="ARBA00022840"/>
    </source>
</evidence>
<dbReference type="GO" id="GO:0004515">
    <property type="term" value="F:nicotinate-nucleotide adenylyltransferase activity"/>
    <property type="evidence" value="ECO:0007669"/>
    <property type="project" value="UniProtKB-EC"/>
</dbReference>
<feature type="domain" description="Cytidyltransferase-like" evidence="11">
    <location>
        <begin position="5"/>
        <end position="171"/>
    </location>
</feature>
<evidence type="ECO:0000256" key="9">
    <source>
        <dbReference type="ARBA" id="ARBA00048721"/>
    </source>
</evidence>
<dbReference type="CDD" id="cd02165">
    <property type="entry name" value="NMNAT"/>
    <property type="match status" value="1"/>
</dbReference>
<name>A0ABS4G5K2_9CLOT</name>
<evidence type="ECO:0000256" key="6">
    <source>
        <dbReference type="ARBA" id="ARBA00022741"/>
    </source>
</evidence>
<dbReference type="InterPro" id="IPR004821">
    <property type="entry name" value="Cyt_trans-like"/>
</dbReference>
<dbReference type="PANTHER" id="PTHR39321">
    <property type="entry name" value="NICOTINATE-NUCLEOTIDE ADENYLYLTRANSFERASE-RELATED"/>
    <property type="match status" value="1"/>
</dbReference>
<dbReference type="Proteomes" id="UP001519271">
    <property type="component" value="Unassembled WGS sequence"/>
</dbReference>
<accession>A0ABS4G5K2</accession>
<keyword evidence="8 10" id="KW-0520">NAD</keyword>
<dbReference type="PANTHER" id="PTHR39321:SF3">
    <property type="entry name" value="PHOSPHOPANTETHEINE ADENYLYLTRANSFERASE"/>
    <property type="match status" value="1"/>
</dbReference>
<evidence type="ECO:0000256" key="4">
    <source>
        <dbReference type="ARBA" id="ARBA00022679"/>
    </source>
</evidence>
<comment type="function">
    <text evidence="1 10">Catalyzes the reversible adenylation of nicotinate mononucleotide (NaMN) to nicotinic acid adenine dinucleotide (NaAD).</text>
</comment>
<dbReference type="NCBIfam" id="TIGR00482">
    <property type="entry name" value="nicotinate (nicotinamide) nucleotide adenylyltransferase"/>
    <property type="match status" value="1"/>
</dbReference>
<proteinExistence type="inferred from homology"/>
<dbReference type="InterPro" id="IPR014729">
    <property type="entry name" value="Rossmann-like_a/b/a_fold"/>
</dbReference>
<dbReference type="RefSeq" id="WP_209459761.1">
    <property type="nucleotide sequence ID" value="NZ_JAGGKC010000016.1"/>
</dbReference>
<evidence type="ECO:0000256" key="10">
    <source>
        <dbReference type="HAMAP-Rule" id="MF_00244"/>
    </source>
</evidence>
<keyword evidence="13" id="KW-1185">Reference proteome</keyword>
<keyword evidence="5 10" id="KW-0548">Nucleotidyltransferase</keyword>
<dbReference type="HAMAP" id="MF_00244">
    <property type="entry name" value="NaMN_adenylyltr"/>
    <property type="match status" value="1"/>
</dbReference>
<evidence type="ECO:0000259" key="11">
    <source>
        <dbReference type="Pfam" id="PF01467"/>
    </source>
</evidence>
<evidence type="ECO:0000313" key="12">
    <source>
        <dbReference type="EMBL" id="MBP1919565.1"/>
    </source>
</evidence>
<evidence type="ECO:0000313" key="13">
    <source>
        <dbReference type="Proteomes" id="UP001519271"/>
    </source>
</evidence>
<comment type="caution">
    <text evidence="12">The sequence shown here is derived from an EMBL/GenBank/DDBJ whole genome shotgun (WGS) entry which is preliminary data.</text>
</comment>
<evidence type="ECO:0000256" key="1">
    <source>
        <dbReference type="ARBA" id="ARBA00002324"/>
    </source>
</evidence>
<dbReference type="Pfam" id="PF01467">
    <property type="entry name" value="CTP_transf_like"/>
    <property type="match status" value="1"/>
</dbReference>
<comment type="similarity">
    <text evidence="10">Belongs to the NadD family.</text>
</comment>
<keyword evidence="7 10" id="KW-0067">ATP-binding</keyword>
<evidence type="ECO:0000256" key="2">
    <source>
        <dbReference type="ARBA" id="ARBA00005019"/>
    </source>
</evidence>
<dbReference type="NCBIfam" id="NF000840">
    <property type="entry name" value="PRK00071.1-3"/>
    <property type="match status" value="1"/>
</dbReference>
<keyword evidence="6 10" id="KW-0547">Nucleotide-binding</keyword>
<reference evidence="12 13" key="1">
    <citation type="submission" date="2021-03" db="EMBL/GenBank/DDBJ databases">
        <title>Genomic Encyclopedia of Type Strains, Phase IV (KMG-IV): sequencing the most valuable type-strain genomes for metagenomic binning, comparative biology and taxonomic classification.</title>
        <authorList>
            <person name="Goeker M."/>
        </authorList>
    </citation>
    <scope>NUCLEOTIDE SEQUENCE [LARGE SCALE GENOMIC DNA]</scope>
    <source>
        <strain evidence="12 13">DSM 6139</strain>
    </source>
</reference>
<gene>
    <name evidence="10" type="primary">nadD</name>
    <name evidence="12" type="ORF">J2Z34_002054</name>
</gene>
<comment type="catalytic activity">
    <reaction evidence="9 10">
        <text>nicotinate beta-D-ribonucleotide + ATP + H(+) = deamido-NAD(+) + diphosphate</text>
        <dbReference type="Rhea" id="RHEA:22860"/>
        <dbReference type="ChEBI" id="CHEBI:15378"/>
        <dbReference type="ChEBI" id="CHEBI:30616"/>
        <dbReference type="ChEBI" id="CHEBI:33019"/>
        <dbReference type="ChEBI" id="CHEBI:57502"/>
        <dbReference type="ChEBI" id="CHEBI:58437"/>
        <dbReference type="EC" id="2.7.7.18"/>
    </reaction>
</comment>
<evidence type="ECO:0000256" key="3">
    <source>
        <dbReference type="ARBA" id="ARBA00022642"/>
    </source>
</evidence>
<organism evidence="12 13">
    <name type="scientific">Youngiibacter multivorans</name>
    <dbReference type="NCBI Taxonomy" id="937251"/>
    <lineage>
        <taxon>Bacteria</taxon>
        <taxon>Bacillati</taxon>
        <taxon>Bacillota</taxon>
        <taxon>Clostridia</taxon>
        <taxon>Eubacteriales</taxon>
        <taxon>Clostridiaceae</taxon>
        <taxon>Youngiibacter</taxon>
    </lineage>
</organism>